<name>A0A1V3BZU9_9ACTN</name>
<dbReference type="Gene3D" id="3.40.630.30">
    <property type="match status" value="1"/>
</dbReference>
<evidence type="ECO:0000313" key="5">
    <source>
        <dbReference type="Proteomes" id="UP000189004"/>
    </source>
</evidence>
<accession>A0A1V3BZU9</accession>
<dbReference type="GO" id="GO:0016747">
    <property type="term" value="F:acyltransferase activity, transferring groups other than amino-acyl groups"/>
    <property type="evidence" value="ECO:0007669"/>
    <property type="project" value="InterPro"/>
</dbReference>
<dbReference type="InterPro" id="IPR050832">
    <property type="entry name" value="Bact_Acetyltransf"/>
</dbReference>
<dbReference type="PANTHER" id="PTHR43877">
    <property type="entry name" value="AMINOALKYLPHOSPHONATE N-ACETYLTRANSFERASE-RELATED-RELATED"/>
    <property type="match status" value="1"/>
</dbReference>
<dbReference type="OrthoDB" id="119501at2"/>
<dbReference type="AlphaFoldDB" id="A0A1V3BZU9"/>
<dbReference type="Proteomes" id="UP000189004">
    <property type="component" value="Unassembled WGS sequence"/>
</dbReference>
<gene>
    <name evidence="4" type="ORF">NOSIN_08945</name>
</gene>
<dbReference type="STRING" id="501010.NOSIN_08945"/>
<dbReference type="PROSITE" id="PS51186">
    <property type="entry name" value="GNAT"/>
    <property type="match status" value="1"/>
</dbReference>
<evidence type="ECO:0000259" key="3">
    <source>
        <dbReference type="PROSITE" id="PS51186"/>
    </source>
</evidence>
<keyword evidence="2" id="KW-0012">Acyltransferase</keyword>
<reference evidence="5" key="1">
    <citation type="submission" date="2016-08" db="EMBL/GenBank/DDBJ databases">
        <authorList>
            <person name="Tokovenko B."/>
            <person name="Kalinowski J."/>
        </authorList>
    </citation>
    <scope>NUCLEOTIDE SEQUENCE [LARGE SCALE GENOMIC DNA]</scope>
    <source>
        <strain evidence="5">UTMC102</strain>
    </source>
</reference>
<evidence type="ECO:0000313" key="4">
    <source>
        <dbReference type="EMBL" id="OOC53912.1"/>
    </source>
</evidence>
<dbReference type="InterPro" id="IPR000182">
    <property type="entry name" value="GNAT_dom"/>
</dbReference>
<sequence>MTSSQTSETASGSQPELTYRHAVAADVPVLVELVNSCYRGDSSKRGWTTEADLLDGQRVDAEGMAELLERTNTIVLVAEAEGRIVSCCELQRGVNGAYFGMFSVLPTIQGGGLGKRVLAEAENTAAREWGCRLMRMKVLKQRPELIAWYERRGYTNTGKTEPFPYGDESFGLPRRADLAFVELTRELPAP</sequence>
<evidence type="ECO:0000256" key="1">
    <source>
        <dbReference type="ARBA" id="ARBA00022679"/>
    </source>
</evidence>
<organism evidence="4 5">
    <name type="scientific">Nocardiopsis sinuspersici</name>
    <dbReference type="NCBI Taxonomy" id="501010"/>
    <lineage>
        <taxon>Bacteria</taxon>
        <taxon>Bacillati</taxon>
        <taxon>Actinomycetota</taxon>
        <taxon>Actinomycetes</taxon>
        <taxon>Streptosporangiales</taxon>
        <taxon>Nocardiopsidaceae</taxon>
        <taxon>Nocardiopsis</taxon>
    </lineage>
</organism>
<dbReference type="InterPro" id="IPR016181">
    <property type="entry name" value="Acyl_CoA_acyltransferase"/>
</dbReference>
<feature type="domain" description="N-acetyltransferase" evidence="3">
    <location>
        <begin position="17"/>
        <end position="177"/>
    </location>
</feature>
<evidence type="ECO:0000256" key="2">
    <source>
        <dbReference type="ARBA" id="ARBA00023315"/>
    </source>
</evidence>
<comment type="caution">
    <text evidence="4">The sequence shown here is derived from an EMBL/GenBank/DDBJ whole genome shotgun (WGS) entry which is preliminary data.</text>
</comment>
<proteinExistence type="predicted"/>
<dbReference type="Pfam" id="PF13508">
    <property type="entry name" value="Acetyltransf_7"/>
    <property type="match status" value="1"/>
</dbReference>
<keyword evidence="1 4" id="KW-0808">Transferase</keyword>
<dbReference type="SUPFAM" id="SSF55729">
    <property type="entry name" value="Acyl-CoA N-acyltransferases (Nat)"/>
    <property type="match status" value="1"/>
</dbReference>
<keyword evidence="5" id="KW-1185">Reference proteome</keyword>
<protein>
    <submittedName>
        <fullName evidence="4">GNAT family N-acetyltransferase</fullName>
    </submittedName>
</protein>
<dbReference type="RefSeq" id="WP_077690303.1">
    <property type="nucleotide sequence ID" value="NZ_MCOK01000001.1"/>
</dbReference>
<dbReference type="EMBL" id="MCOK01000001">
    <property type="protein sequence ID" value="OOC53912.1"/>
    <property type="molecule type" value="Genomic_DNA"/>
</dbReference>
<dbReference type="CDD" id="cd04301">
    <property type="entry name" value="NAT_SF"/>
    <property type="match status" value="1"/>
</dbReference>